<dbReference type="RefSeq" id="YP_009482497.1">
    <property type="nucleotide sequence ID" value="NC_037666.1"/>
</dbReference>
<feature type="domain" description="F-box" evidence="2">
    <location>
        <begin position="107"/>
        <end position="153"/>
    </location>
</feature>
<sequence length="326" mass="35903">MVSAPCLSSRPLSATPIGRGERHRQTKEKRKKKQSVGRGAALPFWTTTPNDKQGREKRDGTQSSAPVSFLFFSRTREKKREKKHRSLYCVGVAIDPMESSVNARAGQLNLADLPDDTVIAIASWLRPRDLVALGQMAQRMHALSSASCLWKSALDACPDDAFLISKSDIMLYLTMCNDRELAEKGLNIIDQEVLDALGRVFQQAHWIDANARLIGLSGAKHMCACRVKARWRFQQPPAAVACGAPCRAEASTWLWMWSSGGDTVDIEVRRGAVDAVRGHLCGTGLCFRASMRHGDLAVHGTLGTWRDGVLVQRIAQWPMDAGTLPP</sequence>
<dbReference type="Pfam" id="PF12937">
    <property type="entry name" value="F-box-like"/>
    <property type="match status" value="1"/>
</dbReference>
<reference evidence="3" key="1">
    <citation type="journal article" date="2018" name="Nat. Commun.">
        <title>Diversity and evolution of the emerging Pandoraviridae family.</title>
        <authorList>
            <person name="Legendre M."/>
            <person name="Fabre E."/>
            <person name="Poirot O."/>
            <person name="Jeudy S."/>
            <person name="Lartigue A."/>
            <person name="Alempic J.M."/>
            <person name="Beucher L."/>
            <person name="Philippe N."/>
            <person name="Bertaux L."/>
            <person name="Christo-Foroux E."/>
            <person name="Labadie K."/>
            <person name="Coute Y."/>
            <person name="Abergel C."/>
            <person name="Claverie J.M."/>
        </authorList>
    </citation>
    <scope>NUCLEOTIDE SEQUENCE [LARGE SCALE GENOMIC DNA]</scope>
    <source>
        <strain evidence="3">Neocaledonia</strain>
    </source>
</reference>
<protein>
    <submittedName>
        <fullName evidence="3">F-box domain containing protein</fullName>
    </submittedName>
</protein>
<dbReference type="InterPro" id="IPR036047">
    <property type="entry name" value="F-box-like_dom_sf"/>
</dbReference>
<evidence type="ECO:0000256" key="1">
    <source>
        <dbReference type="SAM" id="MobiDB-lite"/>
    </source>
</evidence>
<feature type="region of interest" description="Disordered" evidence="1">
    <location>
        <begin position="1"/>
        <end position="63"/>
    </location>
</feature>
<dbReference type="KEGG" id="vg:36843207"/>
<dbReference type="Proteomes" id="UP000249287">
    <property type="component" value="Segment"/>
</dbReference>
<dbReference type="EMBL" id="MG011690">
    <property type="protein sequence ID" value="AVK76494.1"/>
    <property type="molecule type" value="Genomic_DNA"/>
</dbReference>
<dbReference type="SUPFAM" id="SSF81383">
    <property type="entry name" value="F-box domain"/>
    <property type="match status" value="1"/>
</dbReference>
<gene>
    <name evidence="3" type="ORF">pneo_cds_887</name>
</gene>
<evidence type="ECO:0000313" key="3">
    <source>
        <dbReference type="EMBL" id="AVK76494.1"/>
    </source>
</evidence>
<dbReference type="Gene3D" id="1.20.1280.50">
    <property type="match status" value="1"/>
</dbReference>
<dbReference type="PROSITE" id="PS50181">
    <property type="entry name" value="FBOX"/>
    <property type="match status" value="1"/>
</dbReference>
<evidence type="ECO:0000259" key="2">
    <source>
        <dbReference type="PROSITE" id="PS50181"/>
    </source>
</evidence>
<name>A0A2U7UDH5_9VIRU</name>
<dbReference type="GeneID" id="36843207"/>
<dbReference type="InterPro" id="IPR001810">
    <property type="entry name" value="F-box_dom"/>
</dbReference>
<organism evidence="3">
    <name type="scientific">Pandoravirus neocaledonia</name>
    <dbReference type="NCBI Taxonomy" id="2107708"/>
    <lineage>
        <taxon>Viruses</taxon>
        <taxon>Pandoravirus</taxon>
    </lineage>
</organism>
<feature type="compositionally biased region" description="Basic residues" evidence="1">
    <location>
        <begin position="21"/>
        <end position="35"/>
    </location>
</feature>
<accession>A0A2U7UDH5</accession>
<proteinExistence type="predicted"/>